<feature type="signal peptide" evidence="2">
    <location>
        <begin position="1"/>
        <end position="24"/>
    </location>
</feature>
<feature type="domain" description="Ice-binding protein C-terminal" evidence="3">
    <location>
        <begin position="196"/>
        <end position="220"/>
    </location>
</feature>
<name>A0A2T5HYS4_9PROT</name>
<accession>A0A2T5HYS4</accession>
<evidence type="ECO:0000256" key="1">
    <source>
        <dbReference type="SAM" id="Phobius"/>
    </source>
</evidence>
<dbReference type="EMBL" id="QAOI01000014">
    <property type="protein sequence ID" value="PTQ76734.1"/>
    <property type="molecule type" value="Genomic_DNA"/>
</dbReference>
<comment type="caution">
    <text evidence="4">The sequence shown here is derived from an EMBL/GenBank/DDBJ whole genome shotgun (WGS) entry which is preliminary data.</text>
</comment>
<keyword evidence="1" id="KW-0472">Membrane</keyword>
<sequence>MSKLLSFVLWTGILSISLASTANATLESRLGGKAYYDTELNITWLADANAGKGTVFDYDNDGLMTGYFANEWVNSINIDGITGWRFPNLDRNGDRVFNVDVNSGVFDMQFNDTCFNGNTSGCSDNEMGYLYWVEGITPATSGPFMNIQPYLYISENIHSGSNVWEISFYDGSYGAQLVGNLFHAWAVHDGDVASLPIPEPQTYLMFLAGFGLLGFMLRLRTRFKFEN</sequence>
<feature type="transmembrane region" description="Helical" evidence="1">
    <location>
        <begin position="202"/>
        <end position="219"/>
    </location>
</feature>
<gene>
    <name evidence="4" type="ORF">C8R26_11453</name>
</gene>
<dbReference type="AlphaFoldDB" id="A0A2T5HYS4"/>
<protein>
    <submittedName>
        <fullName evidence="4">Putative secreted protein with PEP-CTERM sorting signal</fullName>
    </submittedName>
</protein>
<proteinExistence type="predicted"/>
<organism evidence="4 5">
    <name type="scientific">Nitrosomonas oligotropha</name>
    <dbReference type="NCBI Taxonomy" id="42354"/>
    <lineage>
        <taxon>Bacteria</taxon>
        <taxon>Pseudomonadati</taxon>
        <taxon>Pseudomonadota</taxon>
        <taxon>Betaproteobacteria</taxon>
        <taxon>Nitrosomonadales</taxon>
        <taxon>Nitrosomonadaceae</taxon>
        <taxon>Nitrosomonas</taxon>
    </lineage>
</organism>
<feature type="chain" id="PRO_5015494281" evidence="2">
    <location>
        <begin position="25"/>
        <end position="227"/>
    </location>
</feature>
<dbReference type="RefSeq" id="WP_107803524.1">
    <property type="nucleotide sequence ID" value="NZ_QAOI01000014.1"/>
</dbReference>
<keyword evidence="1" id="KW-0812">Transmembrane</keyword>
<dbReference type="Pfam" id="PF07589">
    <property type="entry name" value="PEP-CTERM"/>
    <property type="match status" value="1"/>
</dbReference>
<evidence type="ECO:0000313" key="5">
    <source>
        <dbReference type="Proteomes" id="UP000244128"/>
    </source>
</evidence>
<keyword evidence="2" id="KW-0732">Signal</keyword>
<dbReference type="Proteomes" id="UP000244128">
    <property type="component" value="Unassembled WGS sequence"/>
</dbReference>
<evidence type="ECO:0000256" key="2">
    <source>
        <dbReference type="SAM" id="SignalP"/>
    </source>
</evidence>
<dbReference type="InterPro" id="IPR013424">
    <property type="entry name" value="Ice-binding_C"/>
</dbReference>
<reference evidence="4 5" key="1">
    <citation type="submission" date="2018-04" db="EMBL/GenBank/DDBJ databases">
        <title>Active sludge and wastewater microbial communities from Klosterneuburg, Austria.</title>
        <authorList>
            <person name="Wagner M."/>
        </authorList>
    </citation>
    <scope>NUCLEOTIDE SEQUENCE [LARGE SCALE GENOMIC DNA]</scope>
    <source>
        <strain evidence="4 5">Nm49</strain>
    </source>
</reference>
<evidence type="ECO:0000313" key="4">
    <source>
        <dbReference type="EMBL" id="PTQ76734.1"/>
    </source>
</evidence>
<evidence type="ECO:0000259" key="3">
    <source>
        <dbReference type="Pfam" id="PF07589"/>
    </source>
</evidence>
<keyword evidence="1" id="KW-1133">Transmembrane helix</keyword>